<organism evidence="2 3">
    <name type="scientific">Betta splendens</name>
    <name type="common">Siamese fighting fish</name>
    <dbReference type="NCBI Taxonomy" id="158456"/>
    <lineage>
        <taxon>Eukaryota</taxon>
        <taxon>Metazoa</taxon>
        <taxon>Chordata</taxon>
        <taxon>Craniata</taxon>
        <taxon>Vertebrata</taxon>
        <taxon>Euteleostomi</taxon>
        <taxon>Actinopterygii</taxon>
        <taxon>Neopterygii</taxon>
        <taxon>Teleostei</taxon>
        <taxon>Neoteleostei</taxon>
        <taxon>Acanthomorphata</taxon>
        <taxon>Anabantaria</taxon>
        <taxon>Anabantiformes</taxon>
        <taxon>Anabantoidei</taxon>
        <taxon>Osphronemidae</taxon>
        <taxon>Betta</taxon>
    </lineage>
</organism>
<evidence type="ECO:0000313" key="2">
    <source>
        <dbReference type="Proteomes" id="UP000515150"/>
    </source>
</evidence>
<evidence type="ECO:0000313" key="3">
    <source>
        <dbReference type="RefSeq" id="XP_040927345.1"/>
    </source>
</evidence>
<keyword evidence="1" id="KW-1133">Transmembrane helix</keyword>
<protein>
    <submittedName>
        <fullName evidence="3">Sodium-dependent lysophosphatidylcholine symporter 1-B-like</fullName>
    </submittedName>
</protein>
<name>A0A8M1HFW4_BETSP</name>
<evidence type="ECO:0000256" key="1">
    <source>
        <dbReference type="SAM" id="Phobius"/>
    </source>
</evidence>
<feature type="transmembrane region" description="Helical" evidence="1">
    <location>
        <begin position="12"/>
        <end position="29"/>
    </location>
</feature>
<sequence length="103" mass="11717">MFPAAESGAQFQHLLLVLLLYIPSVTIVVPSNLPVFMAMCVLMSFGMPTLFLLPWDLDPVFPRVLPSAVVSLEACLLEFQPWHYSRRATEPVRVTMGTERRRR</sequence>
<dbReference type="KEGG" id="bspl:114858700"/>
<gene>
    <name evidence="3" type="primary">mfsd2al2</name>
</gene>
<keyword evidence="1" id="KW-0812">Transmembrane</keyword>
<proteinExistence type="predicted"/>
<dbReference type="RefSeq" id="XP_040927345.1">
    <property type="nucleotide sequence ID" value="XM_041071411.2"/>
</dbReference>
<dbReference type="AlphaFoldDB" id="A0A8M1HFW4"/>
<keyword evidence="1" id="KW-0472">Membrane</keyword>
<dbReference type="CTD" id="571061"/>
<reference evidence="3" key="1">
    <citation type="submission" date="2025-08" db="UniProtKB">
        <authorList>
            <consortium name="RefSeq"/>
        </authorList>
    </citation>
    <scope>IDENTIFICATION</scope>
</reference>
<keyword evidence="2" id="KW-1185">Reference proteome</keyword>
<accession>A0A8M1HFW4</accession>
<dbReference type="Proteomes" id="UP000515150">
    <property type="component" value="Chromosome 7"/>
</dbReference>
<dbReference type="GeneID" id="114858700"/>
<dbReference type="OrthoDB" id="197206at2759"/>